<feature type="region of interest" description="Disordered" evidence="1">
    <location>
        <begin position="1"/>
        <end position="22"/>
    </location>
</feature>
<keyword evidence="2" id="KW-1133">Transmembrane helix</keyword>
<proteinExistence type="predicted"/>
<keyword evidence="2" id="KW-0812">Transmembrane</keyword>
<feature type="transmembrane region" description="Helical" evidence="2">
    <location>
        <begin position="21"/>
        <end position="42"/>
    </location>
</feature>
<reference evidence="4" key="1">
    <citation type="journal article" date="2019" name="Int. J. Syst. Evol. Microbiol.">
        <title>The Global Catalogue of Microorganisms (GCM) 10K type strain sequencing project: providing services to taxonomists for standard genome sequencing and annotation.</title>
        <authorList>
            <consortium name="The Broad Institute Genomics Platform"/>
            <consortium name="The Broad Institute Genome Sequencing Center for Infectious Disease"/>
            <person name="Wu L."/>
            <person name="Ma J."/>
        </authorList>
    </citation>
    <scope>NUCLEOTIDE SEQUENCE [LARGE SCALE GENOMIC DNA]</scope>
    <source>
        <strain evidence="4">JCM 14304</strain>
    </source>
</reference>
<evidence type="ECO:0000313" key="4">
    <source>
        <dbReference type="Proteomes" id="UP001500190"/>
    </source>
</evidence>
<organism evidence="3 4">
    <name type="scientific">Kribbella karoonensis</name>
    <dbReference type="NCBI Taxonomy" id="324851"/>
    <lineage>
        <taxon>Bacteria</taxon>
        <taxon>Bacillati</taxon>
        <taxon>Actinomycetota</taxon>
        <taxon>Actinomycetes</taxon>
        <taxon>Propionibacteriales</taxon>
        <taxon>Kribbellaceae</taxon>
        <taxon>Kribbella</taxon>
    </lineage>
</organism>
<comment type="caution">
    <text evidence="3">The sequence shown here is derived from an EMBL/GenBank/DDBJ whole genome shotgun (WGS) entry which is preliminary data.</text>
</comment>
<sequence length="85" mass="8419">MSHVKAHHSRHRMPRRGSGGPIGVAAIATLVGTVGIAGTALFSPSDSAPKPHAPDPSPTVQIPKAACSKAPVNACNAAFSSGAGK</sequence>
<evidence type="ECO:0000313" key="3">
    <source>
        <dbReference type="EMBL" id="GAA1573004.1"/>
    </source>
</evidence>
<evidence type="ECO:0000256" key="1">
    <source>
        <dbReference type="SAM" id="MobiDB-lite"/>
    </source>
</evidence>
<name>A0ABP4P676_9ACTN</name>
<keyword evidence="4" id="KW-1185">Reference proteome</keyword>
<protein>
    <recommendedName>
        <fullName evidence="5">Small secreted domain DUF320</fullName>
    </recommendedName>
</protein>
<evidence type="ECO:0000256" key="2">
    <source>
        <dbReference type="SAM" id="Phobius"/>
    </source>
</evidence>
<dbReference type="EMBL" id="BAAAND010000002">
    <property type="protein sequence ID" value="GAA1573004.1"/>
    <property type="molecule type" value="Genomic_DNA"/>
</dbReference>
<keyword evidence="2" id="KW-0472">Membrane</keyword>
<accession>A0ABP4P676</accession>
<dbReference type="Proteomes" id="UP001500190">
    <property type="component" value="Unassembled WGS sequence"/>
</dbReference>
<evidence type="ECO:0008006" key="5">
    <source>
        <dbReference type="Google" id="ProtNLM"/>
    </source>
</evidence>
<gene>
    <name evidence="3" type="ORF">GCM10009742_14780</name>
</gene>
<feature type="compositionally biased region" description="Basic residues" evidence="1">
    <location>
        <begin position="1"/>
        <end position="15"/>
    </location>
</feature>
<feature type="region of interest" description="Disordered" evidence="1">
    <location>
        <begin position="41"/>
        <end position="61"/>
    </location>
</feature>